<dbReference type="AlphaFoldDB" id="A0A940MC19"/>
<organism evidence="10 11">
    <name type="scientific">Streptomyces montanisoli</name>
    <dbReference type="NCBI Taxonomy" id="2798581"/>
    <lineage>
        <taxon>Bacteria</taxon>
        <taxon>Bacillati</taxon>
        <taxon>Actinomycetota</taxon>
        <taxon>Actinomycetes</taxon>
        <taxon>Kitasatosporales</taxon>
        <taxon>Streptomycetaceae</taxon>
        <taxon>Streptomyces</taxon>
    </lineage>
</organism>
<dbReference type="PANTHER" id="PTHR43811">
    <property type="entry name" value="FKBP-TYPE PEPTIDYL-PROLYL CIS-TRANS ISOMERASE FKPA"/>
    <property type="match status" value="1"/>
</dbReference>
<feature type="signal peptide" evidence="8">
    <location>
        <begin position="1"/>
        <end position="18"/>
    </location>
</feature>
<dbReference type="InterPro" id="IPR046357">
    <property type="entry name" value="PPIase_dom_sf"/>
</dbReference>
<evidence type="ECO:0000313" key="10">
    <source>
        <dbReference type="EMBL" id="MBP0457250.1"/>
    </source>
</evidence>
<reference evidence="10" key="1">
    <citation type="submission" date="2021-03" db="EMBL/GenBank/DDBJ databases">
        <title>Whole genome sequence of Streptomyces bomunensis MMS17-BM035.</title>
        <authorList>
            <person name="Lee J.H."/>
        </authorList>
    </citation>
    <scope>NUCLEOTIDE SEQUENCE</scope>
    <source>
        <strain evidence="10">MMS17-BM035</strain>
    </source>
</reference>
<feature type="domain" description="PPIase FKBP-type" evidence="9">
    <location>
        <begin position="97"/>
        <end position="187"/>
    </location>
</feature>
<feature type="domain" description="PPIase FKBP-type" evidence="9">
    <location>
        <begin position="242"/>
        <end position="337"/>
    </location>
</feature>
<evidence type="ECO:0000256" key="6">
    <source>
        <dbReference type="PROSITE-ProRule" id="PRU00277"/>
    </source>
</evidence>
<dbReference type="Proteomes" id="UP000670475">
    <property type="component" value="Unassembled WGS sequence"/>
</dbReference>
<evidence type="ECO:0000313" key="11">
    <source>
        <dbReference type="Proteomes" id="UP000670475"/>
    </source>
</evidence>
<evidence type="ECO:0000259" key="9">
    <source>
        <dbReference type="PROSITE" id="PS50059"/>
    </source>
</evidence>
<dbReference type="GO" id="GO:0003755">
    <property type="term" value="F:peptidyl-prolyl cis-trans isomerase activity"/>
    <property type="evidence" value="ECO:0007669"/>
    <property type="project" value="UniProtKB-KW"/>
</dbReference>
<evidence type="ECO:0000256" key="5">
    <source>
        <dbReference type="ARBA" id="ARBA00023235"/>
    </source>
</evidence>
<evidence type="ECO:0000256" key="3">
    <source>
        <dbReference type="ARBA" id="ARBA00013194"/>
    </source>
</evidence>
<protein>
    <recommendedName>
        <fullName evidence="3 6">peptidylprolyl isomerase</fullName>
        <ecNumber evidence="3 6">5.2.1.8</ecNumber>
    </recommendedName>
</protein>
<dbReference type="RefSeq" id="WP_209339024.1">
    <property type="nucleotide sequence ID" value="NZ_JAGIQL010000018.1"/>
</dbReference>
<evidence type="ECO:0000256" key="4">
    <source>
        <dbReference type="ARBA" id="ARBA00023110"/>
    </source>
</evidence>
<feature type="compositionally biased region" description="Low complexity" evidence="7">
    <location>
        <begin position="32"/>
        <end position="43"/>
    </location>
</feature>
<keyword evidence="5 6" id="KW-0413">Isomerase</keyword>
<evidence type="ECO:0000256" key="2">
    <source>
        <dbReference type="ARBA" id="ARBA00006577"/>
    </source>
</evidence>
<dbReference type="EC" id="5.2.1.8" evidence="3 6"/>
<evidence type="ECO:0000256" key="1">
    <source>
        <dbReference type="ARBA" id="ARBA00000971"/>
    </source>
</evidence>
<dbReference type="PROSITE" id="PS50059">
    <property type="entry name" value="FKBP_PPIASE"/>
    <property type="match status" value="2"/>
</dbReference>
<dbReference type="PANTHER" id="PTHR43811:SF19">
    <property type="entry name" value="39 KDA FK506-BINDING NUCLEAR PROTEIN"/>
    <property type="match status" value="1"/>
</dbReference>
<accession>A0A940MC19</accession>
<dbReference type="InterPro" id="IPR001179">
    <property type="entry name" value="PPIase_FKBP_dom"/>
</dbReference>
<name>A0A940MC19_9ACTN</name>
<comment type="caution">
    <text evidence="10">The sequence shown here is derived from an EMBL/GenBank/DDBJ whole genome shotgun (WGS) entry which is preliminary data.</text>
</comment>
<keyword evidence="4 6" id="KW-0697">Rotamase</keyword>
<evidence type="ECO:0000256" key="7">
    <source>
        <dbReference type="SAM" id="MobiDB-lite"/>
    </source>
</evidence>
<comment type="similarity">
    <text evidence="2">Belongs to the FKBP-type PPIase family.</text>
</comment>
<dbReference type="EMBL" id="JAGIQL010000018">
    <property type="protein sequence ID" value="MBP0457250.1"/>
    <property type="molecule type" value="Genomic_DNA"/>
</dbReference>
<feature type="region of interest" description="Disordered" evidence="7">
    <location>
        <begin position="22"/>
        <end position="75"/>
    </location>
</feature>
<proteinExistence type="inferred from homology"/>
<keyword evidence="8" id="KW-0732">Signal</keyword>
<feature type="chain" id="PRO_5038472944" description="peptidylprolyl isomerase" evidence="8">
    <location>
        <begin position="19"/>
        <end position="337"/>
    </location>
</feature>
<dbReference type="SUPFAM" id="SSF54534">
    <property type="entry name" value="FKBP-like"/>
    <property type="match status" value="2"/>
</dbReference>
<dbReference type="Gene3D" id="3.10.50.40">
    <property type="match status" value="2"/>
</dbReference>
<dbReference type="Pfam" id="PF00254">
    <property type="entry name" value="FKBP_C"/>
    <property type="match status" value="2"/>
</dbReference>
<sequence>MRRSLAALLIVPALVLTAACSGDNSKKKDDAASSAAPSPSASAPAPPKPVSSDSPMPTVTGSAGKKADISVPKSSKPTGKFVVHTLSQGSGPAIKKNQLVMADFTVKVWGGKELGSSYDKGAAPQLVPAGSKSIIPAFSQSVVGQKVGSRVLVVAPPSAAFGSQGNQQLGVKGTDTLVFVLDVKKTLPSKVSGSQASIPKSLPQVNADKAAPATISVPKADPPKDLVDKVLIPGKGATVKKGQTVYIQYSGTAWKPNEGKSDAKLFDSSWNTGVPLATSIGTGAVVKGWDQGIVGQKVGSRLLLVIPPSLGYGSQSPSPDLPKNSTLVFVVDILGAK</sequence>
<gene>
    <name evidence="10" type="ORF">JFN87_07025</name>
</gene>
<keyword evidence="11" id="KW-1185">Reference proteome</keyword>
<dbReference type="PROSITE" id="PS51257">
    <property type="entry name" value="PROKAR_LIPOPROTEIN"/>
    <property type="match status" value="1"/>
</dbReference>
<evidence type="ECO:0000256" key="8">
    <source>
        <dbReference type="SAM" id="SignalP"/>
    </source>
</evidence>
<comment type="catalytic activity">
    <reaction evidence="1 6">
        <text>[protein]-peptidylproline (omega=180) = [protein]-peptidylproline (omega=0)</text>
        <dbReference type="Rhea" id="RHEA:16237"/>
        <dbReference type="Rhea" id="RHEA-COMP:10747"/>
        <dbReference type="Rhea" id="RHEA-COMP:10748"/>
        <dbReference type="ChEBI" id="CHEBI:83833"/>
        <dbReference type="ChEBI" id="CHEBI:83834"/>
        <dbReference type="EC" id="5.2.1.8"/>
    </reaction>
</comment>